<dbReference type="Proteomes" id="UP001209878">
    <property type="component" value="Unassembled WGS sequence"/>
</dbReference>
<evidence type="ECO:0000313" key="1">
    <source>
        <dbReference type="EMBL" id="KAK2171250.1"/>
    </source>
</evidence>
<name>A0AAD9NIF9_RIDPI</name>
<keyword evidence="2" id="KW-1185">Reference proteome</keyword>
<proteinExistence type="predicted"/>
<comment type="caution">
    <text evidence="1">The sequence shown here is derived from an EMBL/GenBank/DDBJ whole genome shotgun (WGS) entry which is preliminary data.</text>
</comment>
<evidence type="ECO:0000313" key="2">
    <source>
        <dbReference type="Proteomes" id="UP001209878"/>
    </source>
</evidence>
<gene>
    <name evidence="1" type="ORF">NP493_1087g00025</name>
</gene>
<sequence>MEGKNVKAVGGIHRALGRRLEDAGFGCAAKLSCKVKKMTKRKFMRYMLKTAGGNVRHAMDSYVSMTNHCRKVKDCKLDGKSVRAVGGINGALGRRLKKAGFDTAAKLSCETAGGNVRHAMDSYVSVTNHCRKVKDCKCGGRR</sequence>
<dbReference type="Pfam" id="PF02961">
    <property type="entry name" value="SAM_BAF"/>
    <property type="match status" value="1"/>
</dbReference>
<organism evidence="1 2">
    <name type="scientific">Ridgeia piscesae</name>
    <name type="common">Tubeworm</name>
    <dbReference type="NCBI Taxonomy" id="27915"/>
    <lineage>
        <taxon>Eukaryota</taxon>
        <taxon>Metazoa</taxon>
        <taxon>Spiralia</taxon>
        <taxon>Lophotrochozoa</taxon>
        <taxon>Annelida</taxon>
        <taxon>Polychaeta</taxon>
        <taxon>Sedentaria</taxon>
        <taxon>Canalipalpata</taxon>
        <taxon>Sabellida</taxon>
        <taxon>Siboglinidae</taxon>
        <taxon>Ridgeia</taxon>
    </lineage>
</organism>
<dbReference type="GO" id="GO:0003677">
    <property type="term" value="F:DNA binding"/>
    <property type="evidence" value="ECO:0007669"/>
    <property type="project" value="InterPro"/>
</dbReference>
<dbReference type="EMBL" id="JAODUO010001087">
    <property type="protein sequence ID" value="KAK2171250.1"/>
    <property type="molecule type" value="Genomic_DNA"/>
</dbReference>
<protein>
    <submittedName>
        <fullName evidence="1">Uncharacterized protein</fullName>
    </submittedName>
</protein>
<accession>A0AAD9NIF9</accession>
<dbReference type="InterPro" id="IPR036617">
    <property type="entry name" value="BAF_sf"/>
</dbReference>
<dbReference type="InterPro" id="IPR004122">
    <property type="entry name" value="BAF_prot"/>
</dbReference>
<dbReference type="AlphaFoldDB" id="A0AAD9NIF9"/>
<dbReference type="SUPFAM" id="SSF47798">
    <property type="entry name" value="Barrier-to-autointegration factor, BAF"/>
    <property type="match status" value="1"/>
</dbReference>
<dbReference type="Gene3D" id="1.10.150.40">
    <property type="entry name" value="Barrier-to-autointegration factor, BAF"/>
    <property type="match status" value="1"/>
</dbReference>
<reference evidence="1" key="1">
    <citation type="journal article" date="2023" name="Mol. Biol. Evol.">
        <title>Third-Generation Sequencing Reveals the Adaptive Role of the Epigenome in Three Deep-Sea Polychaetes.</title>
        <authorList>
            <person name="Perez M."/>
            <person name="Aroh O."/>
            <person name="Sun Y."/>
            <person name="Lan Y."/>
            <person name="Juniper S.K."/>
            <person name="Young C.R."/>
            <person name="Angers B."/>
            <person name="Qian P.Y."/>
        </authorList>
    </citation>
    <scope>NUCLEOTIDE SEQUENCE</scope>
    <source>
        <strain evidence="1">R07B-5</strain>
    </source>
</reference>